<feature type="domain" description="Peptidase S49" evidence="5">
    <location>
        <begin position="128"/>
        <end position="267"/>
    </location>
</feature>
<evidence type="ECO:0000256" key="2">
    <source>
        <dbReference type="ARBA" id="ARBA00022670"/>
    </source>
</evidence>
<sequence>MYGRDLVDFPNRMAHSCLIPPNDTANSQRLRFPAGVALFNPALRSTSQHMKRWIPFLKSDPTVAVVRLNGAIASGARGQLNDQTIGPILEKAFSRGKPKAVALEINSPGGSPVQSALIGARIRRLSEENGVPVIAFVEDVAASGGYWLAAAADEIYADHSSVVGSIGVISAGFGAHVFLSRQGIERRVHTAGESKSMLDPFRPEQEEDVARLKRLLGQIHNNFIDHVQSRRGDKLDKSEDLFTGEIWAGSDAVDVGLIDGIGHIVPVLKERFGDKVKLRRYGVRKSVFQRFGATVAQDALAGIEERAEYARFGL</sequence>
<accession>A0A1I4CN63</accession>
<keyword evidence="2" id="KW-0645">Protease</keyword>
<organism evidence="6 7">
    <name type="scientific">Shimia haliotis</name>
    <dbReference type="NCBI Taxonomy" id="1280847"/>
    <lineage>
        <taxon>Bacteria</taxon>
        <taxon>Pseudomonadati</taxon>
        <taxon>Pseudomonadota</taxon>
        <taxon>Alphaproteobacteria</taxon>
        <taxon>Rhodobacterales</taxon>
        <taxon>Roseobacteraceae</taxon>
    </lineage>
</organism>
<proteinExistence type="inferred from homology"/>
<dbReference type="GO" id="GO:0008236">
    <property type="term" value="F:serine-type peptidase activity"/>
    <property type="evidence" value="ECO:0007669"/>
    <property type="project" value="UniProtKB-KW"/>
</dbReference>
<dbReference type="PANTHER" id="PTHR42987">
    <property type="entry name" value="PEPTIDASE S49"/>
    <property type="match status" value="1"/>
</dbReference>
<dbReference type="Proteomes" id="UP000198851">
    <property type="component" value="Unassembled WGS sequence"/>
</dbReference>
<dbReference type="SUPFAM" id="SSF52096">
    <property type="entry name" value="ClpP/crotonase"/>
    <property type="match status" value="1"/>
</dbReference>
<reference evidence="7" key="1">
    <citation type="submission" date="2016-10" db="EMBL/GenBank/DDBJ databases">
        <authorList>
            <person name="Varghese N."/>
            <person name="Submissions S."/>
        </authorList>
    </citation>
    <scope>NUCLEOTIDE SEQUENCE [LARGE SCALE GENOMIC DNA]</scope>
    <source>
        <strain evidence="7">DSM 28453</strain>
    </source>
</reference>
<dbReference type="Gene3D" id="6.20.330.10">
    <property type="match status" value="1"/>
</dbReference>
<evidence type="ECO:0000256" key="4">
    <source>
        <dbReference type="ARBA" id="ARBA00022825"/>
    </source>
</evidence>
<evidence type="ECO:0000259" key="5">
    <source>
        <dbReference type="Pfam" id="PF01343"/>
    </source>
</evidence>
<dbReference type="InterPro" id="IPR029045">
    <property type="entry name" value="ClpP/crotonase-like_dom_sf"/>
</dbReference>
<dbReference type="PANTHER" id="PTHR42987:SF8">
    <property type="entry name" value="PROTEINASE"/>
    <property type="match status" value="1"/>
</dbReference>
<dbReference type="CDD" id="cd07023">
    <property type="entry name" value="S49_Sppa_N_C"/>
    <property type="match status" value="1"/>
</dbReference>
<protein>
    <submittedName>
        <fullName evidence="6">Signal peptide peptidase SppA</fullName>
    </submittedName>
</protein>
<dbReference type="STRING" id="1280847.SAMN04488036_102319"/>
<dbReference type="AlphaFoldDB" id="A0A1I4CN63"/>
<keyword evidence="7" id="KW-1185">Reference proteome</keyword>
<gene>
    <name evidence="6" type="ORF">SAMN04488036_102319</name>
</gene>
<comment type="similarity">
    <text evidence="1">Belongs to the peptidase S49 family.</text>
</comment>
<evidence type="ECO:0000256" key="3">
    <source>
        <dbReference type="ARBA" id="ARBA00022801"/>
    </source>
</evidence>
<name>A0A1I4CN63_9RHOB</name>
<dbReference type="Pfam" id="PF01343">
    <property type="entry name" value="Peptidase_S49"/>
    <property type="match status" value="1"/>
</dbReference>
<evidence type="ECO:0000256" key="1">
    <source>
        <dbReference type="ARBA" id="ARBA00008683"/>
    </source>
</evidence>
<evidence type="ECO:0000313" key="6">
    <source>
        <dbReference type="EMBL" id="SFK81381.1"/>
    </source>
</evidence>
<dbReference type="GO" id="GO:0006508">
    <property type="term" value="P:proteolysis"/>
    <property type="evidence" value="ECO:0007669"/>
    <property type="project" value="UniProtKB-KW"/>
</dbReference>
<dbReference type="InterPro" id="IPR047272">
    <property type="entry name" value="S49_SppA_C"/>
</dbReference>
<dbReference type="Gene3D" id="3.90.226.10">
    <property type="entry name" value="2-enoyl-CoA Hydratase, Chain A, domain 1"/>
    <property type="match status" value="1"/>
</dbReference>
<evidence type="ECO:0000313" key="7">
    <source>
        <dbReference type="Proteomes" id="UP000198851"/>
    </source>
</evidence>
<dbReference type="InterPro" id="IPR002142">
    <property type="entry name" value="Peptidase_S49"/>
</dbReference>
<keyword evidence="3" id="KW-0378">Hydrolase</keyword>
<dbReference type="EMBL" id="FOSZ01000002">
    <property type="protein sequence ID" value="SFK81381.1"/>
    <property type="molecule type" value="Genomic_DNA"/>
</dbReference>
<keyword evidence="4" id="KW-0720">Serine protease</keyword>